<dbReference type="EMBL" id="AHMI02000172">
    <property type="protein sequence ID" value="EMY14368.1"/>
    <property type="molecule type" value="Genomic_DNA"/>
</dbReference>
<reference evidence="1 2" key="1">
    <citation type="submission" date="2013-02" db="EMBL/GenBank/DDBJ databases">
        <authorList>
            <person name="Harkins D.M."/>
            <person name="Durkin A.S."/>
            <person name="Brinkac L.M."/>
            <person name="Haft D.H."/>
            <person name="Selengut J.D."/>
            <person name="Sanka R."/>
            <person name="DePew J."/>
            <person name="Purushe J."/>
            <person name="Haake D.A."/>
            <person name="Matsunaga J."/>
            <person name="Vinetz J.M."/>
            <person name="Sutton G.G."/>
            <person name="Nierman W.C."/>
            <person name="Fouts D.E."/>
        </authorList>
    </citation>
    <scope>NUCLEOTIDE SEQUENCE [LARGE SCALE GENOMIC DNA]</scope>
    <source>
        <strain evidence="1 2">Ecochallenge</strain>
    </source>
</reference>
<accession>N1U1I5</accession>
<organism evidence="1 2">
    <name type="scientific">Leptospira weilii str. Ecochallenge</name>
    <dbReference type="NCBI Taxonomy" id="1049986"/>
    <lineage>
        <taxon>Bacteria</taxon>
        <taxon>Pseudomonadati</taxon>
        <taxon>Spirochaetota</taxon>
        <taxon>Spirochaetia</taxon>
        <taxon>Leptospirales</taxon>
        <taxon>Leptospiraceae</taxon>
        <taxon>Leptospira</taxon>
    </lineage>
</organism>
<gene>
    <name evidence="1" type="ORF">LEP1GSC043_0266</name>
</gene>
<sequence>MVDPYAPHAIPLPQGIGQFPWTLPLPGVPLLRAVEVLGAEEVPEVEALPEVGKRNSNIMINKYIIERSNFQRVWIHWLESVLSLFL</sequence>
<feature type="non-terminal residue" evidence="1">
    <location>
        <position position="86"/>
    </location>
</feature>
<protein>
    <submittedName>
        <fullName evidence="1">Uncharacterized protein</fullName>
    </submittedName>
</protein>
<dbReference type="AlphaFoldDB" id="N1U1I5"/>
<proteinExistence type="predicted"/>
<dbReference type="Proteomes" id="UP000012249">
    <property type="component" value="Unassembled WGS sequence"/>
</dbReference>
<evidence type="ECO:0000313" key="2">
    <source>
        <dbReference type="Proteomes" id="UP000012249"/>
    </source>
</evidence>
<evidence type="ECO:0000313" key="1">
    <source>
        <dbReference type="EMBL" id="EMY14368.1"/>
    </source>
</evidence>
<name>N1U1I5_9LEPT</name>
<comment type="caution">
    <text evidence="1">The sequence shown here is derived from an EMBL/GenBank/DDBJ whole genome shotgun (WGS) entry which is preliminary data.</text>
</comment>